<dbReference type="PROSITE" id="PS01332">
    <property type="entry name" value="HTH_RRF2_1"/>
    <property type="match status" value="1"/>
</dbReference>
<organism evidence="1 2">
    <name type="scientific">Sphingomonas sanxanigenens</name>
    <dbReference type="NCBI Taxonomy" id="397260"/>
    <lineage>
        <taxon>Bacteria</taxon>
        <taxon>Pseudomonadati</taxon>
        <taxon>Pseudomonadota</taxon>
        <taxon>Alphaproteobacteria</taxon>
        <taxon>Sphingomonadales</taxon>
        <taxon>Sphingomonadaceae</taxon>
        <taxon>Sphingomonas</taxon>
    </lineage>
</organism>
<dbReference type="PANTHER" id="PTHR33221">
    <property type="entry name" value="WINGED HELIX-TURN-HELIX TRANSCRIPTIONAL REGULATOR, RRF2 FAMILY"/>
    <property type="match status" value="1"/>
</dbReference>
<dbReference type="AlphaFoldDB" id="A0A2W5A338"/>
<sequence>MRLSSFADYAVVIMSAAARAPGDARLSAAMLADETGIPLPTTQKLMGRLASAGLFSSARGSGGGFMLARPAAAISLADIIEAVEGPIALTPCAGEGRHDCALEPGCRVKPHLGAVSGAVRGALSGVTLETLAGDN</sequence>
<dbReference type="InterPro" id="IPR000944">
    <property type="entry name" value="Tscrpt_reg_Rrf2"/>
</dbReference>
<accession>A0A2W5A338</accession>
<comment type="caution">
    <text evidence="1">The sequence shown here is derived from an EMBL/GenBank/DDBJ whole genome shotgun (WGS) entry which is preliminary data.</text>
</comment>
<protein>
    <submittedName>
        <fullName evidence="1">AsnC family transcriptional regulator</fullName>
    </submittedName>
</protein>
<evidence type="ECO:0000313" key="2">
    <source>
        <dbReference type="Proteomes" id="UP000249066"/>
    </source>
</evidence>
<dbReference type="NCBIfam" id="TIGR00738">
    <property type="entry name" value="rrf2_super"/>
    <property type="match status" value="1"/>
</dbReference>
<dbReference type="EMBL" id="QFNN01000075">
    <property type="protein sequence ID" value="PZO89000.1"/>
    <property type="molecule type" value="Genomic_DNA"/>
</dbReference>
<dbReference type="GO" id="GO:0003700">
    <property type="term" value="F:DNA-binding transcription factor activity"/>
    <property type="evidence" value="ECO:0007669"/>
    <property type="project" value="TreeGrafter"/>
</dbReference>
<dbReference type="InterPro" id="IPR036388">
    <property type="entry name" value="WH-like_DNA-bd_sf"/>
</dbReference>
<evidence type="ECO:0000313" key="1">
    <source>
        <dbReference type="EMBL" id="PZO89000.1"/>
    </source>
</evidence>
<dbReference type="InterPro" id="IPR036390">
    <property type="entry name" value="WH_DNA-bd_sf"/>
</dbReference>
<dbReference type="GO" id="GO:0005829">
    <property type="term" value="C:cytosol"/>
    <property type="evidence" value="ECO:0007669"/>
    <property type="project" value="TreeGrafter"/>
</dbReference>
<dbReference type="SUPFAM" id="SSF46785">
    <property type="entry name" value="Winged helix' DNA-binding domain"/>
    <property type="match status" value="1"/>
</dbReference>
<dbReference type="PROSITE" id="PS51197">
    <property type="entry name" value="HTH_RRF2_2"/>
    <property type="match status" value="1"/>
</dbReference>
<dbReference type="InterPro" id="IPR030489">
    <property type="entry name" value="TR_Rrf2-type_CS"/>
</dbReference>
<dbReference type="Pfam" id="PF02082">
    <property type="entry name" value="Rrf2"/>
    <property type="match status" value="1"/>
</dbReference>
<dbReference type="Gene3D" id="1.10.10.10">
    <property type="entry name" value="Winged helix-like DNA-binding domain superfamily/Winged helix DNA-binding domain"/>
    <property type="match status" value="1"/>
</dbReference>
<name>A0A2W5A338_9SPHN</name>
<dbReference type="PANTHER" id="PTHR33221:SF2">
    <property type="entry name" value="TRANSCRIPTIONAL REGULATOR"/>
    <property type="match status" value="1"/>
</dbReference>
<proteinExistence type="predicted"/>
<reference evidence="1 2" key="1">
    <citation type="submission" date="2017-08" db="EMBL/GenBank/DDBJ databases">
        <title>Infants hospitalized years apart are colonized by the same room-sourced microbial strains.</title>
        <authorList>
            <person name="Brooks B."/>
            <person name="Olm M.R."/>
            <person name="Firek B.A."/>
            <person name="Baker R."/>
            <person name="Thomas B.C."/>
            <person name="Morowitz M.J."/>
            <person name="Banfield J.F."/>
        </authorList>
    </citation>
    <scope>NUCLEOTIDE SEQUENCE [LARGE SCALE GENOMIC DNA]</scope>
    <source>
        <strain evidence="1">S2_018_000_R2_101</strain>
    </source>
</reference>
<dbReference type="Proteomes" id="UP000249066">
    <property type="component" value="Unassembled WGS sequence"/>
</dbReference>
<gene>
    <name evidence="1" type="ORF">DI623_11555</name>
</gene>